<accession>A0ABN9QHX1</accession>
<evidence type="ECO:0000313" key="1">
    <source>
        <dbReference type="EMBL" id="CAK0805618.1"/>
    </source>
</evidence>
<feature type="non-terminal residue" evidence="1">
    <location>
        <position position="1"/>
    </location>
</feature>
<organism evidence="1 2">
    <name type="scientific">Prorocentrum cordatum</name>
    <dbReference type="NCBI Taxonomy" id="2364126"/>
    <lineage>
        <taxon>Eukaryota</taxon>
        <taxon>Sar</taxon>
        <taxon>Alveolata</taxon>
        <taxon>Dinophyceae</taxon>
        <taxon>Prorocentrales</taxon>
        <taxon>Prorocentraceae</taxon>
        <taxon>Prorocentrum</taxon>
    </lineage>
</organism>
<protein>
    <submittedName>
        <fullName evidence="1">Uncharacterized protein</fullName>
    </submittedName>
</protein>
<sequence length="71" mass="7886">DPSDKGPSAFAFFQLARTPDHQSAFFVIENQCFAVRQGLTAVVDAAKVAHGMWAPRDCQWPFIGCAFVRKQ</sequence>
<comment type="caution">
    <text evidence="1">The sequence shown here is derived from an EMBL/GenBank/DDBJ whole genome shotgun (WGS) entry which is preliminary data.</text>
</comment>
<dbReference type="Proteomes" id="UP001189429">
    <property type="component" value="Unassembled WGS sequence"/>
</dbReference>
<keyword evidence="2" id="KW-1185">Reference proteome</keyword>
<gene>
    <name evidence="1" type="ORF">PCOR1329_LOCUS12088</name>
</gene>
<name>A0ABN9QHX1_9DINO</name>
<evidence type="ECO:0000313" key="2">
    <source>
        <dbReference type="Proteomes" id="UP001189429"/>
    </source>
</evidence>
<reference evidence="1" key="1">
    <citation type="submission" date="2023-10" db="EMBL/GenBank/DDBJ databases">
        <authorList>
            <person name="Chen Y."/>
            <person name="Shah S."/>
            <person name="Dougan E. K."/>
            <person name="Thang M."/>
            <person name="Chan C."/>
        </authorList>
    </citation>
    <scope>NUCLEOTIDE SEQUENCE [LARGE SCALE GENOMIC DNA]</scope>
</reference>
<proteinExistence type="predicted"/>
<dbReference type="EMBL" id="CAUYUJ010003510">
    <property type="protein sequence ID" value="CAK0805618.1"/>
    <property type="molecule type" value="Genomic_DNA"/>
</dbReference>